<evidence type="ECO:0000256" key="1">
    <source>
        <dbReference type="SAM" id="MobiDB-lite"/>
    </source>
</evidence>
<proteinExistence type="predicted"/>
<organism evidence="2 3">
    <name type="scientific">Ensete ventricosum</name>
    <name type="common">Abyssinian banana</name>
    <name type="synonym">Musa ensete</name>
    <dbReference type="NCBI Taxonomy" id="4639"/>
    <lineage>
        <taxon>Eukaryota</taxon>
        <taxon>Viridiplantae</taxon>
        <taxon>Streptophyta</taxon>
        <taxon>Embryophyta</taxon>
        <taxon>Tracheophyta</taxon>
        <taxon>Spermatophyta</taxon>
        <taxon>Magnoliopsida</taxon>
        <taxon>Liliopsida</taxon>
        <taxon>Zingiberales</taxon>
        <taxon>Musaceae</taxon>
        <taxon>Ensete</taxon>
    </lineage>
</organism>
<dbReference type="EMBL" id="AMZH03001994">
    <property type="protein sequence ID" value="RRT77174.1"/>
    <property type="molecule type" value="Genomic_DNA"/>
</dbReference>
<accession>A0A427ALT1</accession>
<comment type="caution">
    <text evidence="2">The sequence shown here is derived from an EMBL/GenBank/DDBJ whole genome shotgun (WGS) entry which is preliminary data.</text>
</comment>
<evidence type="ECO:0000313" key="2">
    <source>
        <dbReference type="EMBL" id="RRT77174.1"/>
    </source>
</evidence>
<protein>
    <submittedName>
        <fullName evidence="2">Uncharacterized protein</fullName>
    </submittedName>
</protein>
<gene>
    <name evidence="2" type="ORF">B296_00013275</name>
</gene>
<evidence type="ECO:0000313" key="3">
    <source>
        <dbReference type="Proteomes" id="UP000287651"/>
    </source>
</evidence>
<reference evidence="2 3" key="1">
    <citation type="journal article" date="2014" name="Agronomy (Basel)">
        <title>A Draft Genome Sequence for Ensete ventricosum, the Drought-Tolerant Tree Against Hunger.</title>
        <authorList>
            <person name="Harrison J."/>
            <person name="Moore K.A."/>
            <person name="Paszkiewicz K."/>
            <person name="Jones T."/>
            <person name="Grant M."/>
            <person name="Ambacheew D."/>
            <person name="Muzemil S."/>
            <person name="Studholme D.J."/>
        </authorList>
    </citation>
    <scope>NUCLEOTIDE SEQUENCE [LARGE SCALE GENOMIC DNA]</scope>
</reference>
<feature type="region of interest" description="Disordered" evidence="1">
    <location>
        <begin position="1"/>
        <end position="39"/>
    </location>
</feature>
<sequence>MNESHPTRKKHLSSPYGSERCYQGGGGGQQRGFGRTKPHAKLSFPSQDWYELVRIESSLELVGTKSSLELVGIESMLELVEHYCTGSGLVEYNCSSSGLVEHYYSGSGLASITARVLD</sequence>
<name>A0A427ALT1_ENSVE</name>
<dbReference type="AlphaFoldDB" id="A0A427ALT1"/>
<dbReference type="Proteomes" id="UP000287651">
    <property type="component" value="Unassembled WGS sequence"/>
</dbReference>